<name>A0ABP7LNN2_9SPHN</name>
<proteinExistence type="predicted"/>
<dbReference type="EMBL" id="BAABBM010000001">
    <property type="protein sequence ID" value="GAA3905446.1"/>
    <property type="molecule type" value="Genomic_DNA"/>
</dbReference>
<dbReference type="Proteomes" id="UP001500827">
    <property type="component" value="Unassembled WGS sequence"/>
</dbReference>
<feature type="region of interest" description="Disordered" evidence="1">
    <location>
        <begin position="1"/>
        <end position="44"/>
    </location>
</feature>
<protein>
    <recommendedName>
        <fullName evidence="2">Anti-sigma factor NepR domain-containing protein</fullName>
    </recommendedName>
</protein>
<feature type="domain" description="Anti-sigma factor NepR" evidence="2">
    <location>
        <begin position="35"/>
        <end position="63"/>
    </location>
</feature>
<evidence type="ECO:0000256" key="1">
    <source>
        <dbReference type="SAM" id="MobiDB-lite"/>
    </source>
</evidence>
<reference evidence="4" key="1">
    <citation type="journal article" date="2019" name="Int. J. Syst. Evol. Microbiol.">
        <title>The Global Catalogue of Microorganisms (GCM) 10K type strain sequencing project: providing services to taxonomists for standard genome sequencing and annotation.</title>
        <authorList>
            <consortium name="The Broad Institute Genomics Platform"/>
            <consortium name="The Broad Institute Genome Sequencing Center for Infectious Disease"/>
            <person name="Wu L."/>
            <person name="Ma J."/>
        </authorList>
    </citation>
    <scope>NUCLEOTIDE SEQUENCE [LARGE SCALE GENOMIC DNA]</scope>
    <source>
        <strain evidence="4">JCM 17543</strain>
    </source>
</reference>
<accession>A0ABP7LNN2</accession>
<sequence>MSARKRSESDEGAHAKRSKKPPLSDKKNSKQRSTDLGRALRTIYDDTLRESVPDDFLSLIGKLS</sequence>
<dbReference type="RefSeq" id="WP_344700034.1">
    <property type="nucleotide sequence ID" value="NZ_BAABBM010000001.1"/>
</dbReference>
<dbReference type="Pfam" id="PF18557">
    <property type="entry name" value="NepR"/>
    <property type="match status" value="1"/>
</dbReference>
<gene>
    <name evidence="3" type="ORF">GCM10022276_25000</name>
</gene>
<evidence type="ECO:0000313" key="4">
    <source>
        <dbReference type="Proteomes" id="UP001500827"/>
    </source>
</evidence>
<dbReference type="InterPro" id="IPR041649">
    <property type="entry name" value="NepR"/>
</dbReference>
<evidence type="ECO:0000313" key="3">
    <source>
        <dbReference type="EMBL" id="GAA3905446.1"/>
    </source>
</evidence>
<keyword evidence="4" id="KW-1185">Reference proteome</keyword>
<feature type="compositionally biased region" description="Basic and acidic residues" evidence="1">
    <location>
        <begin position="22"/>
        <end position="35"/>
    </location>
</feature>
<evidence type="ECO:0000259" key="2">
    <source>
        <dbReference type="Pfam" id="PF18557"/>
    </source>
</evidence>
<feature type="compositionally biased region" description="Basic and acidic residues" evidence="1">
    <location>
        <begin position="1"/>
        <end position="14"/>
    </location>
</feature>
<organism evidence="3 4">
    <name type="scientific">Sphingomonas limnosediminicola</name>
    <dbReference type="NCBI Taxonomy" id="940133"/>
    <lineage>
        <taxon>Bacteria</taxon>
        <taxon>Pseudomonadati</taxon>
        <taxon>Pseudomonadota</taxon>
        <taxon>Alphaproteobacteria</taxon>
        <taxon>Sphingomonadales</taxon>
        <taxon>Sphingomonadaceae</taxon>
        <taxon>Sphingomonas</taxon>
    </lineage>
</organism>
<comment type="caution">
    <text evidence="3">The sequence shown here is derived from an EMBL/GenBank/DDBJ whole genome shotgun (WGS) entry which is preliminary data.</text>
</comment>